<dbReference type="InterPro" id="IPR052162">
    <property type="entry name" value="Sensor_kinase/Photoreceptor"/>
</dbReference>
<dbReference type="EC" id="2.7.13.3" evidence="2"/>
<dbReference type="Proteomes" id="UP001349262">
    <property type="component" value="Unassembled WGS sequence"/>
</dbReference>
<reference evidence="7 8" key="1">
    <citation type="journal article" date="2012" name="Genet. Mol. Biol.">
        <title>Analysis of 16S rRNA and mxaF genes revealing insights into Methylobacterium niche-specific plant association.</title>
        <authorList>
            <person name="Dourado M.N."/>
            <person name="Andreote F.D."/>
            <person name="Dini-Andreote F."/>
            <person name="Conti R."/>
            <person name="Araujo J.M."/>
            <person name="Araujo W.L."/>
        </authorList>
    </citation>
    <scope>NUCLEOTIDE SEQUENCE [LARGE SCALE GENOMIC DNA]</scope>
    <source>
        <strain evidence="7 8">SR1.6/4</strain>
    </source>
</reference>
<evidence type="ECO:0000256" key="5">
    <source>
        <dbReference type="ARBA" id="ARBA00022777"/>
    </source>
</evidence>
<evidence type="ECO:0000256" key="4">
    <source>
        <dbReference type="ARBA" id="ARBA00022679"/>
    </source>
</evidence>
<name>A0ABU7T7G3_9HYPH</name>
<dbReference type="InterPro" id="IPR000014">
    <property type="entry name" value="PAS"/>
</dbReference>
<evidence type="ECO:0000256" key="1">
    <source>
        <dbReference type="ARBA" id="ARBA00000085"/>
    </source>
</evidence>
<evidence type="ECO:0000256" key="2">
    <source>
        <dbReference type="ARBA" id="ARBA00012438"/>
    </source>
</evidence>
<dbReference type="InterPro" id="IPR013655">
    <property type="entry name" value="PAS_fold_3"/>
</dbReference>
<comment type="caution">
    <text evidence="7">The sequence shown here is derived from an EMBL/GenBank/DDBJ whole genome shotgun (WGS) entry which is preliminary data.</text>
</comment>
<keyword evidence="5" id="KW-0418">Kinase</keyword>
<dbReference type="PROSITE" id="PS50112">
    <property type="entry name" value="PAS"/>
    <property type="match status" value="1"/>
</dbReference>
<dbReference type="PANTHER" id="PTHR43304">
    <property type="entry name" value="PHYTOCHROME-LIKE PROTEIN CPH1"/>
    <property type="match status" value="1"/>
</dbReference>
<evidence type="ECO:0000313" key="8">
    <source>
        <dbReference type="Proteomes" id="UP001349262"/>
    </source>
</evidence>
<dbReference type="EMBL" id="MLBY01000003">
    <property type="protein sequence ID" value="MEE7456465.1"/>
    <property type="molecule type" value="Genomic_DNA"/>
</dbReference>
<proteinExistence type="predicted"/>
<comment type="catalytic activity">
    <reaction evidence="1">
        <text>ATP + protein L-histidine = ADP + protein N-phospho-L-histidine.</text>
        <dbReference type="EC" id="2.7.13.3"/>
    </reaction>
</comment>
<sequence>MIWVSDEKGQLLYVNPGWQVLTGQSPADTLGNGWIAVVHPDDRDLIVSGFAEACRRRIEFLLRYRIRRRDGSYAWILGAASPSFTPLTHDFLGFLGLVSQYEDGVPNLTAKVEIGSLKPGQEPEGAAPQSKLDIAADHLIAARAVTEGCGEEVAASIDRALQAVGQALSRARTGTGSPNRFH</sequence>
<dbReference type="Pfam" id="PF08447">
    <property type="entry name" value="PAS_3"/>
    <property type="match status" value="1"/>
</dbReference>
<accession>A0ABU7T7G3</accession>
<feature type="domain" description="PAS" evidence="6">
    <location>
        <begin position="1"/>
        <end position="57"/>
    </location>
</feature>
<dbReference type="Gene3D" id="3.30.450.20">
    <property type="entry name" value="PAS domain"/>
    <property type="match status" value="1"/>
</dbReference>
<keyword evidence="4" id="KW-0808">Transferase</keyword>
<gene>
    <name evidence="7" type="ORF">MRSR164_06595</name>
</gene>
<keyword evidence="3" id="KW-0597">Phosphoprotein</keyword>
<dbReference type="SUPFAM" id="SSF55785">
    <property type="entry name" value="PYP-like sensor domain (PAS domain)"/>
    <property type="match status" value="1"/>
</dbReference>
<dbReference type="CDD" id="cd00130">
    <property type="entry name" value="PAS"/>
    <property type="match status" value="1"/>
</dbReference>
<organism evidence="7 8">
    <name type="scientific">Methylobacterium radiotolerans</name>
    <dbReference type="NCBI Taxonomy" id="31998"/>
    <lineage>
        <taxon>Bacteria</taxon>
        <taxon>Pseudomonadati</taxon>
        <taxon>Pseudomonadota</taxon>
        <taxon>Alphaproteobacteria</taxon>
        <taxon>Hyphomicrobiales</taxon>
        <taxon>Methylobacteriaceae</taxon>
        <taxon>Methylobacterium</taxon>
    </lineage>
</organism>
<protein>
    <recommendedName>
        <fullName evidence="2">histidine kinase</fullName>
        <ecNumber evidence="2">2.7.13.3</ecNumber>
    </recommendedName>
</protein>
<evidence type="ECO:0000256" key="3">
    <source>
        <dbReference type="ARBA" id="ARBA00022553"/>
    </source>
</evidence>
<keyword evidence="8" id="KW-1185">Reference proteome</keyword>
<dbReference type="PANTHER" id="PTHR43304:SF1">
    <property type="entry name" value="PAC DOMAIN-CONTAINING PROTEIN"/>
    <property type="match status" value="1"/>
</dbReference>
<dbReference type="NCBIfam" id="TIGR00229">
    <property type="entry name" value="sensory_box"/>
    <property type="match status" value="1"/>
</dbReference>
<evidence type="ECO:0000259" key="6">
    <source>
        <dbReference type="PROSITE" id="PS50112"/>
    </source>
</evidence>
<evidence type="ECO:0000313" key="7">
    <source>
        <dbReference type="EMBL" id="MEE7456465.1"/>
    </source>
</evidence>
<dbReference type="InterPro" id="IPR035965">
    <property type="entry name" value="PAS-like_dom_sf"/>
</dbReference>